<comment type="caution">
    <text evidence="2">The sequence shown here is derived from an EMBL/GenBank/DDBJ whole genome shotgun (WGS) entry which is preliminary data.</text>
</comment>
<dbReference type="Proteomes" id="UP001152607">
    <property type="component" value="Unassembled WGS sequence"/>
</dbReference>
<protein>
    <recommendedName>
        <fullName evidence="1">Methyltransferase domain-containing protein</fullName>
    </recommendedName>
</protein>
<sequence>MSPFSDPYVAALQSFYNATSEKYTAQSSSFHNQSASHLVEAAGPAIQEGSWVLDLATGTGNVAFASASKVGSAGRVIGIDISDQMLAFAAQRAQQENLKDRVQFFHQDVTNMNLSEHVPLRRFDALTCGSAIAMFPDHQAVLRAASTQILKPGGVFVADMHGTHVPARIFLEVAIPRGFNPPFDAAWIDKTEECLVKLFDNSLFEVKYTGARDIGSESMKWDVSSVEATEKLWMSVVDDSPWLTFGLQNLPREVIAEIKEEWVKSVVQHSGLDGYLSCHMKQYVVVAQLRPT</sequence>
<dbReference type="GO" id="GO:0008168">
    <property type="term" value="F:methyltransferase activity"/>
    <property type="evidence" value="ECO:0007669"/>
    <property type="project" value="TreeGrafter"/>
</dbReference>
<dbReference type="InterPro" id="IPR029063">
    <property type="entry name" value="SAM-dependent_MTases_sf"/>
</dbReference>
<organism evidence="2 3">
    <name type="scientific">Periconia digitata</name>
    <dbReference type="NCBI Taxonomy" id="1303443"/>
    <lineage>
        <taxon>Eukaryota</taxon>
        <taxon>Fungi</taxon>
        <taxon>Dikarya</taxon>
        <taxon>Ascomycota</taxon>
        <taxon>Pezizomycotina</taxon>
        <taxon>Dothideomycetes</taxon>
        <taxon>Pleosporomycetidae</taxon>
        <taxon>Pleosporales</taxon>
        <taxon>Massarineae</taxon>
        <taxon>Periconiaceae</taxon>
        <taxon>Periconia</taxon>
    </lineage>
</organism>
<keyword evidence="3" id="KW-1185">Reference proteome</keyword>
<evidence type="ECO:0000259" key="1">
    <source>
        <dbReference type="Pfam" id="PF13847"/>
    </source>
</evidence>
<dbReference type="AlphaFoldDB" id="A0A9W4UH79"/>
<proteinExistence type="predicted"/>
<dbReference type="CDD" id="cd02440">
    <property type="entry name" value="AdoMet_MTases"/>
    <property type="match status" value="1"/>
</dbReference>
<dbReference type="EMBL" id="CAOQHR010000006">
    <property type="protein sequence ID" value="CAI6335920.1"/>
    <property type="molecule type" value="Genomic_DNA"/>
</dbReference>
<dbReference type="PANTHER" id="PTHR43591">
    <property type="entry name" value="METHYLTRANSFERASE"/>
    <property type="match status" value="1"/>
</dbReference>
<evidence type="ECO:0000313" key="2">
    <source>
        <dbReference type="EMBL" id="CAI6335920.1"/>
    </source>
</evidence>
<reference evidence="2" key="1">
    <citation type="submission" date="2023-01" db="EMBL/GenBank/DDBJ databases">
        <authorList>
            <person name="Van Ghelder C."/>
            <person name="Rancurel C."/>
        </authorList>
    </citation>
    <scope>NUCLEOTIDE SEQUENCE</scope>
    <source>
        <strain evidence="2">CNCM I-4278</strain>
    </source>
</reference>
<dbReference type="InterPro" id="IPR025714">
    <property type="entry name" value="Methyltranfer_dom"/>
</dbReference>
<dbReference type="Gene3D" id="3.40.50.150">
    <property type="entry name" value="Vaccinia Virus protein VP39"/>
    <property type="match status" value="1"/>
</dbReference>
<accession>A0A9W4UH79</accession>
<dbReference type="SUPFAM" id="SSF53335">
    <property type="entry name" value="S-adenosyl-L-methionine-dependent methyltransferases"/>
    <property type="match status" value="1"/>
</dbReference>
<evidence type="ECO:0000313" key="3">
    <source>
        <dbReference type="Proteomes" id="UP001152607"/>
    </source>
</evidence>
<dbReference type="OrthoDB" id="6329284at2759"/>
<name>A0A9W4UH79_9PLEO</name>
<feature type="domain" description="Methyltransferase" evidence="1">
    <location>
        <begin position="48"/>
        <end position="162"/>
    </location>
</feature>
<dbReference type="PANTHER" id="PTHR43591:SF24">
    <property type="entry name" value="2-METHOXY-6-POLYPRENYL-1,4-BENZOQUINOL METHYLASE, MITOCHONDRIAL"/>
    <property type="match status" value="1"/>
</dbReference>
<gene>
    <name evidence="2" type="ORF">PDIGIT_LOCUS9008</name>
</gene>
<dbReference type="Pfam" id="PF13847">
    <property type="entry name" value="Methyltransf_31"/>
    <property type="match status" value="1"/>
</dbReference>